<evidence type="ECO:0000256" key="1">
    <source>
        <dbReference type="ARBA" id="ARBA00023015"/>
    </source>
</evidence>
<dbReference type="CDD" id="cd01392">
    <property type="entry name" value="HTH_LacI"/>
    <property type="match status" value="1"/>
</dbReference>
<accession>A0A4Y9R482</accession>
<protein>
    <submittedName>
        <fullName evidence="6">LacI family transcriptional regulator</fullName>
    </submittedName>
</protein>
<gene>
    <name evidence="6" type="ORF">E4M00_09645</name>
</gene>
<dbReference type="AlphaFoldDB" id="A0A4Y9R482"/>
<proteinExistence type="predicted"/>
<dbReference type="Proteomes" id="UP000298127">
    <property type="component" value="Unassembled WGS sequence"/>
</dbReference>
<comment type="caution">
    <text evidence="6">The sequence shown here is derived from an EMBL/GenBank/DDBJ whole genome shotgun (WGS) entry which is preliminary data.</text>
</comment>
<dbReference type="SUPFAM" id="SSF47413">
    <property type="entry name" value="lambda repressor-like DNA-binding domains"/>
    <property type="match status" value="1"/>
</dbReference>
<dbReference type="CDD" id="cd06267">
    <property type="entry name" value="PBP1_LacI_sugar_binding-like"/>
    <property type="match status" value="1"/>
</dbReference>
<dbReference type="InterPro" id="IPR010982">
    <property type="entry name" value="Lambda_DNA-bd_dom_sf"/>
</dbReference>
<dbReference type="Pfam" id="PF00356">
    <property type="entry name" value="LacI"/>
    <property type="match status" value="1"/>
</dbReference>
<dbReference type="SUPFAM" id="SSF53822">
    <property type="entry name" value="Periplasmic binding protein-like I"/>
    <property type="match status" value="1"/>
</dbReference>
<evidence type="ECO:0000256" key="3">
    <source>
        <dbReference type="ARBA" id="ARBA00023163"/>
    </source>
</evidence>
<feature type="region of interest" description="Disordered" evidence="4">
    <location>
        <begin position="293"/>
        <end position="312"/>
    </location>
</feature>
<feature type="domain" description="HTH lacI-type" evidence="5">
    <location>
        <begin position="6"/>
        <end position="62"/>
    </location>
</feature>
<evidence type="ECO:0000313" key="7">
    <source>
        <dbReference type="Proteomes" id="UP000298127"/>
    </source>
</evidence>
<dbReference type="InterPro" id="IPR046335">
    <property type="entry name" value="LacI/GalR-like_sensor"/>
</dbReference>
<keyword evidence="3" id="KW-0804">Transcription</keyword>
<dbReference type="PROSITE" id="PS00356">
    <property type="entry name" value="HTH_LACI_1"/>
    <property type="match status" value="1"/>
</dbReference>
<dbReference type="PANTHER" id="PTHR30146:SF109">
    <property type="entry name" value="HTH-TYPE TRANSCRIPTIONAL REGULATOR GALS"/>
    <property type="match status" value="1"/>
</dbReference>
<dbReference type="PANTHER" id="PTHR30146">
    <property type="entry name" value="LACI-RELATED TRANSCRIPTIONAL REPRESSOR"/>
    <property type="match status" value="1"/>
</dbReference>
<keyword evidence="7" id="KW-1185">Reference proteome</keyword>
<dbReference type="Gene3D" id="3.40.50.2300">
    <property type="match status" value="2"/>
</dbReference>
<dbReference type="GO" id="GO:0003700">
    <property type="term" value="F:DNA-binding transcription factor activity"/>
    <property type="evidence" value="ECO:0007669"/>
    <property type="project" value="TreeGrafter"/>
</dbReference>
<dbReference type="Pfam" id="PF13377">
    <property type="entry name" value="Peripla_BP_3"/>
    <property type="match status" value="1"/>
</dbReference>
<dbReference type="InterPro" id="IPR028082">
    <property type="entry name" value="Peripla_BP_I"/>
</dbReference>
<dbReference type="EMBL" id="SPQZ01000003">
    <property type="protein sequence ID" value="TFV98265.1"/>
    <property type="molecule type" value="Genomic_DNA"/>
</dbReference>
<organism evidence="6 7">
    <name type="scientific">Orlajensenia leifsoniae</name>
    <dbReference type="NCBI Taxonomy" id="2561933"/>
    <lineage>
        <taxon>Bacteria</taxon>
        <taxon>Bacillati</taxon>
        <taxon>Actinomycetota</taxon>
        <taxon>Actinomycetes</taxon>
        <taxon>Micrococcales</taxon>
        <taxon>Microbacteriaceae</taxon>
        <taxon>Orlajensenia</taxon>
    </lineage>
</organism>
<dbReference type="RefSeq" id="WP_135120262.1">
    <property type="nucleotide sequence ID" value="NZ_SPQZ01000003.1"/>
</dbReference>
<evidence type="ECO:0000259" key="5">
    <source>
        <dbReference type="PROSITE" id="PS50932"/>
    </source>
</evidence>
<evidence type="ECO:0000313" key="6">
    <source>
        <dbReference type="EMBL" id="TFV98265.1"/>
    </source>
</evidence>
<evidence type="ECO:0000256" key="4">
    <source>
        <dbReference type="SAM" id="MobiDB-lite"/>
    </source>
</evidence>
<sequence length="312" mass="33107">MSERRATMRDVASASGVSPATVSFVLNGVSDQTISPATRQRVEEAARELNYVPHGIARALREGSSRIVLLDLDPLFRGGGTESYVRGLEDELAQHGHVLLVHHDSAASRSSMQAVIDGVRPRAVISLSGLYGPERDAADDGGRVDGLAAHSAVQVRHLVDAGHTSIAFALPDGDRATRLSAARLRFAGESARTLGVEPPIELRLPIDPTDAGARVTDFLARQPKVTAIATFDDVVALRLLPVLRTLGIAVPERIAVIGFDDIEYGAFSTPALTSVHIDAEGFGRTAARRALGLDEESTSPAVPAHVIQRESA</sequence>
<evidence type="ECO:0000256" key="2">
    <source>
        <dbReference type="ARBA" id="ARBA00023125"/>
    </source>
</evidence>
<dbReference type="PROSITE" id="PS50932">
    <property type="entry name" value="HTH_LACI_2"/>
    <property type="match status" value="1"/>
</dbReference>
<keyword evidence="2" id="KW-0238">DNA-binding</keyword>
<dbReference type="InterPro" id="IPR000843">
    <property type="entry name" value="HTH_LacI"/>
</dbReference>
<keyword evidence="1" id="KW-0805">Transcription regulation</keyword>
<dbReference type="GO" id="GO:0000976">
    <property type="term" value="F:transcription cis-regulatory region binding"/>
    <property type="evidence" value="ECO:0007669"/>
    <property type="project" value="TreeGrafter"/>
</dbReference>
<dbReference type="Gene3D" id="1.10.260.40">
    <property type="entry name" value="lambda repressor-like DNA-binding domains"/>
    <property type="match status" value="1"/>
</dbReference>
<dbReference type="SMART" id="SM00354">
    <property type="entry name" value="HTH_LACI"/>
    <property type="match status" value="1"/>
</dbReference>
<name>A0A4Y9R482_9MICO</name>
<reference evidence="6 7" key="1">
    <citation type="journal article" date="2018" name="J. Microbiol.">
        <title>Leifsonia flava sp. nov., a novel actinobacterium isolated from the rhizosphere of Aquilegia viridiflora.</title>
        <authorList>
            <person name="Cai Y."/>
            <person name="Tao W.Z."/>
            <person name="Ma Y.J."/>
            <person name="Cheng J."/>
            <person name="Zhang M.Y."/>
            <person name="Zhang Y.X."/>
        </authorList>
    </citation>
    <scope>NUCLEOTIDE SEQUENCE [LARGE SCALE GENOMIC DNA]</scope>
    <source>
        <strain evidence="6 7">SYP-B2174</strain>
    </source>
</reference>